<dbReference type="EMBL" id="LN679102">
    <property type="protein sequence ID" value="CEL58162.1"/>
    <property type="molecule type" value="Genomic_DNA"/>
</dbReference>
<evidence type="ECO:0000256" key="1">
    <source>
        <dbReference type="SAM" id="MobiDB-lite"/>
    </source>
</evidence>
<feature type="compositionally biased region" description="Polar residues" evidence="1">
    <location>
        <begin position="148"/>
        <end position="165"/>
    </location>
</feature>
<accession>A0A0B7FPT9</accession>
<feature type="region of interest" description="Disordered" evidence="1">
    <location>
        <begin position="386"/>
        <end position="450"/>
    </location>
</feature>
<evidence type="ECO:0000313" key="3">
    <source>
        <dbReference type="Proteomes" id="UP000059188"/>
    </source>
</evidence>
<dbReference type="Proteomes" id="UP000059188">
    <property type="component" value="Unassembled WGS sequence"/>
</dbReference>
<organism evidence="2 3">
    <name type="scientific">Thanatephorus cucumeris (strain AG1-IB / isolate 7/3/14)</name>
    <name type="common">Lettuce bottom rot fungus</name>
    <name type="synonym">Rhizoctonia solani</name>
    <dbReference type="NCBI Taxonomy" id="1108050"/>
    <lineage>
        <taxon>Eukaryota</taxon>
        <taxon>Fungi</taxon>
        <taxon>Dikarya</taxon>
        <taxon>Basidiomycota</taxon>
        <taxon>Agaricomycotina</taxon>
        <taxon>Agaricomycetes</taxon>
        <taxon>Cantharellales</taxon>
        <taxon>Ceratobasidiaceae</taxon>
        <taxon>Rhizoctonia</taxon>
        <taxon>Rhizoctonia solani AG-1</taxon>
    </lineage>
</organism>
<protein>
    <submittedName>
        <fullName evidence="2">Uncharacterized protein</fullName>
    </submittedName>
</protein>
<keyword evidence="3" id="KW-1185">Reference proteome</keyword>
<dbReference type="STRING" id="1108050.A0A0B7FPT9"/>
<evidence type="ECO:0000313" key="2">
    <source>
        <dbReference type="EMBL" id="CEL58162.1"/>
    </source>
</evidence>
<feature type="region of interest" description="Disordered" evidence="1">
    <location>
        <begin position="141"/>
        <end position="166"/>
    </location>
</feature>
<feature type="compositionally biased region" description="Pro residues" evidence="1">
    <location>
        <begin position="441"/>
        <end position="450"/>
    </location>
</feature>
<feature type="region of interest" description="Disordered" evidence="1">
    <location>
        <begin position="285"/>
        <end position="307"/>
    </location>
</feature>
<feature type="compositionally biased region" description="Basic and acidic residues" evidence="1">
    <location>
        <begin position="285"/>
        <end position="295"/>
    </location>
</feature>
<dbReference type="OrthoDB" id="3270840at2759"/>
<name>A0A0B7FPT9_THACB</name>
<gene>
    <name evidence="2" type="ORF">RSOLAG1IB_02907</name>
</gene>
<dbReference type="AlphaFoldDB" id="A0A0B7FPT9"/>
<sequence>MDDYVGPRKIENTHLAPQTHLRHLASSSPPPARYRFIKNKRNQSMAFTTRLARSRNANIHLDPDMDDIPGELMQNAAQASRLRRRGAIRSGGRIDLFPSGSVHHLGRENPDCLLVNSLRGANDRRGVRRVICGALEEADTDTSDQECDTGSSSRHTSPYRTSPLPSTIDLRSVRTRPMSLRKLGQHTRNGCGAILHYSALSVPRMRSCAALIEPDDEDAAIGGLPEHTYPTPKSKAMCHCTRERVGCLRCGNEVGIRYRPCVMHMFRIDRASVLFNPKHTHLDEPFSELETHGDDSDSDSVVSVGGGGGTGLHSVINTLSALVGQQHRQPIRSPPPVPTPLRAGLSPMLALSELPWVQEPGALPATGANATPLSPVSLTLALRRPLRDDGDEPGTPLDVDIGDSDAGRRTPMPARRVRRKRSESIERRLKLKNASKSNGYPPLPPSMNVE</sequence>
<proteinExistence type="predicted"/>
<reference evidence="2 3" key="1">
    <citation type="submission" date="2014-11" db="EMBL/GenBank/DDBJ databases">
        <authorList>
            <person name="Wibberg Daniel"/>
        </authorList>
    </citation>
    <scope>NUCLEOTIDE SEQUENCE [LARGE SCALE GENOMIC DNA]</scope>
    <source>
        <strain evidence="2">Rhizoctonia solani AG1-IB 7/3/14</strain>
    </source>
</reference>